<dbReference type="InterPro" id="IPR036259">
    <property type="entry name" value="MFS_trans_sf"/>
</dbReference>
<feature type="transmembrane region" description="Helical" evidence="6">
    <location>
        <begin position="142"/>
        <end position="168"/>
    </location>
</feature>
<evidence type="ECO:0000256" key="3">
    <source>
        <dbReference type="ARBA" id="ARBA00022692"/>
    </source>
</evidence>
<evidence type="ECO:0000256" key="6">
    <source>
        <dbReference type="SAM" id="Phobius"/>
    </source>
</evidence>
<dbReference type="CDD" id="cd17319">
    <property type="entry name" value="MFS_ExuT_GudP_like"/>
    <property type="match status" value="1"/>
</dbReference>
<feature type="domain" description="Major facilitator superfamily (MFS) profile" evidence="7">
    <location>
        <begin position="18"/>
        <end position="436"/>
    </location>
</feature>
<dbReference type="SUPFAM" id="SSF103473">
    <property type="entry name" value="MFS general substrate transporter"/>
    <property type="match status" value="1"/>
</dbReference>
<dbReference type="PANTHER" id="PTHR43791">
    <property type="entry name" value="PERMEASE-RELATED"/>
    <property type="match status" value="1"/>
</dbReference>
<feature type="transmembrane region" description="Helical" evidence="6">
    <location>
        <begin position="315"/>
        <end position="338"/>
    </location>
</feature>
<evidence type="ECO:0000256" key="1">
    <source>
        <dbReference type="ARBA" id="ARBA00004141"/>
    </source>
</evidence>
<dbReference type="PANTHER" id="PTHR43791:SF36">
    <property type="entry name" value="TRANSPORTER, PUTATIVE (AFU_ORTHOLOGUE AFUA_6G08340)-RELATED"/>
    <property type="match status" value="1"/>
</dbReference>
<dbReference type="Gene3D" id="1.20.1250.20">
    <property type="entry name" value="MFS general substrate transporter like domains"/>
    <property type="match status" value="2"/>
</dbReference>
<keyword evidence="9" id="KW-1185">Reference proteome</keyword>
<feature type="transmembrane region" description="Helical" evidence="6">
    <location>
        <begin position="344"/>
        <end position="366"/>
    </location>
</feature>
<evidence type="ECO:0000313" key="8">
    <source>
        <dbReference type="EMBL" id="KAK3259753.1"/>
    </source>
</evidence>
<sequence length="478" mass="50400">MESCELPQQVMRKVRRRLLPHLFLMAFMCYLDRSNVAFAALEMNAALKISDAEYGTGASSFFLGYALCGVPSSLLVIRVGIARGLALVLIIWGATSALFALCDSAFAFLALRFVLGIAESGFFPSLLAYLTLWFTEGEIGHAYTLGACSATAVAGILGGPFAAAAMYLLDNCLGLPGWRWLFLVEGGLTVLLGLLSLFSLPSSPAAAQFLTASERDWLHSRQATENVKRATTGAPSLRAALCNRTIASLAVLYALWNTGYYAFIFFLPLVLQSSPSAAALGTLGVALLSTLPYICATFAMIWVARHSDRTGERRMHIFGACWVGGGALLGCATVQAFLSSTGGFAPRLALLSLAAAGLWSLYGPFWSYPTTVLDATQAAAGFASINSLGNLGGLCGPYLLGAIKQHTGSFAAGMAVLAVLQLLAGLLALAMPGKAPPASYSQLTEMTMVSADGVSETTNYSARCSEMQDNSTCSDPQI</sequence>
<protein>
    <recommendedName>
        <fullName evidence="7">Major facilitator superfamily (MFS) profile domain-containing protein</fullName>
    </recommendedName>
</protein>
<organism evidence="8 9">
    <name type="scientific">Cymbomonas tetramitiformis</name>
    <dbReference type="NCBI Taxonomy" id="36881"/>
    <lineage>
        <taxon>Eukaryota</taxon>
        <taxon>Viridiplantae</taxon>
        <taxon>Chlorophyta</taxon>
        <taxon>Pyramimonadophyceae</taxon>
        <taxon>Pyramimonadales</taxon>
        <taxon>Pyramimonadaceae</taxon>
        <taxon>Cymbomonas</taxon>
    </lineage>
</organism>
<evidence type="ECO:0000259" key="7">
    <source>
        <dbReference type="PROSITE" id="PS50850"/>
    </source>
</evidence>
<feature type="transmembrane region" description="Helical" evidence="6">
    <location>
        <begin position="180"/>
        <end position="200"/>
    </location>
</feature>
<feature type="transmembrane region" description="Helical" evidence="6">
    <location>
        <begin position="21"/>
        <end position="41"/>
    </location>
</feature>
<keyword evidence="4 6" id="KW-1133">Transmembrane helix</keyword>
<feature type="transmembrane region" description="Helical" evidence="6">
    <location>
        <begin position="378"/>
        <end position="400"/>
    </location>
</feature>
<evidence type="ECO:0000256" key="4">
    <source>
        <dbReference type="ARBA" id="ARBA00022989"/>
    </source>
</evidence>
<dbReference type="InterPro" id="IPR020846">
    <property type="entry name" value="MFS_dom"/>
</dbReference>
<feature type="transmembrane region" description="Helical" evidence="6">
    <location>
        <begin position="277"/>
        <end position="303"/>
    </location>
</feature>
<dbReference type="Proteomes" id="UP001190700">
    <property type="component" value="Unassembled WGS sequence"/>
</dbReference>
<gene>
    <name evidence="8" type="ORF">CYMTET_31264</name>
</gene>
<proteinExistence type="predicted"/>
<feature type="transmembrane region" description="Helical" evidence="6">
    <location>
        <begin position="107"/>
        <end position="130"/>
    </location>
</feature>
<accession>A0AAE0FHT3</accession>
<dbReference type="InterPro" id="IPR011701">
    <property type="entry name" value="MFS"/>
</dbReference>
<dbReference type="AlphaFoldDB" id="A0AAE0FHT3"/>
<comment type="subcellular location">
    <subcellularLocation>
        <location evidence="1">Membrane</location>
        <topology evidence="1">Multi-pass membrane protein</topology>
    </subcellularLocation>
</comment>
<evidence type="ECO:0000313" key="9">
    <source>
        <dbReference type="Proteomes" id="UP001190700"/>
    </source>
</evidence>
<feature type="transmembrane region" description="Helical" evidence="6">
    <location>
        <begin position="412"/>
        <end position="431"/>
    </location>
</feature>
<dbReference type="EMBL" id="LGRX02018480">
    <property type="protein sequence ID" value="KAK3259753.1"/>
    <property type="molecule type" value="Genomic_DNA"/>
</dbReference>
<feature type="transmembrane region" description="Helical" evidence="6">
    <location>
        <begin position="84"/>
        <end position="101"/>
    </location>
</feature>
<reference evidence="8 9" key="1">
    <citation type="journal article" date="2015" name="Genome Biol. Evol.">
        <title>Comparative Genomics of a Bacterivorous Green Alga Reveals Evolutionary Causalities and Consequences of Phago-Mixotrophic Mode of Nutrition.</title>
        <authorList>
            <person name="Burns J.A."/>
            <person name="Paasch A."/>
            <person name="Narechania A."/>
            <person name="Kim E."/>
        </authorList>
    </citation>
    <scope>NUCLEOTIDE SEQUENCE [LARGE SCALE GENOMIC DNA]</scope>
    <source>
        <strain evidence="8 9">PLY_AMNH</strain>
    </source>
</reference>
<feature type="transmembrane region" description="Helical" evidence="6">
    <location>
        <begin position="61"/>
        <end position="77"/>
    </location>
</feature>
<feature type="transmembrane region" description="Helical" evidence="6">
    <location>
        <begin position="246"/>
        <end position="271"/>
    </location>
</feature>
<keyword evidence="3 6" id="KW-0812">Transmembrane</keyword>
<dbReference type="PROSITE" id="PS50850">
    <property type="entry name" value="MFS"/>
    <property type="match status" value="1"/>
</dbReference>
<name>A0AAE0FHT3_9CHLO</name>
<keyword evidence="5 6" id="KW-0472">Membrane</keyword>
<dbReference type="GO" id="GO:0022857">
    <property type="term" value="F:transmembrane transporter activity"/>
    <property type="evidence" value="ECO:0007669"/>
    <property type="project" value="InterPro"/>
</dbReference>
<evidence type="ECO:0000256" key="2">
    <source>
        <dbReference type="ARBA" id="ARBA00022448"/>
    </source>
</evidence>
<dbReference type="Pfam" id="PF07690">
    <property type="entry name" value="MFS_1"/>
    <property type="match status" value="1"/>
</dbReference>
<comment type="caution">
    <text evidence="8">The sequence shown here is derived from an EMBL/GenBank/DDBJ whole genome shotgun (WGS) entry which is preliminary data.</text>
</comment>
<dbReference type="GO" id="GO:0016020">
    <property type="term" value="C:membrane"/>
    <property type="evidence" value="ECO:0007669"/>
    <property type="project" value="UniProtKB-SubCell"/>
</dbReference>
<evidence type="ECO:0000256" key="5">
    <source>
        <dbReference type="ARBA" id="ARBA00023136"/>
    </source>
</evidence>
<keyword evidence="2" id="KW-0813">Transport</keyword>